<reference evidence="1 2" key="1">
    <citation type="submission" date="2014-10" db="EMBL/GenBank/DDBJ databases">
        <title>Draft genome of the hookworm Ancylostoma caninum.</title>
        <authorList>
            <person name="Mitreva M."/>
        </authorList>
    </citation>
    <scope>NUCLEOTIDE SEQUENCE [LARGE SCALE GENOMIC DNA]</scope>
    <source>
        <strain evidence="1 2">Baltimore</strain>
    </source>
</reference>
<dbReference type="InterPro" id="IPR004313">
    <property type="entry name" value="ARD"/>
</dbReference>
<dbReference type="AlphaFoldDB" id="A0A368FT01"/>
<dbReference type="OrthoDB" id="1867259at2759"/>
<dbReference type="STRING" id="29170.A0A368FT01"/>
<accession>A0A368FT01</accession>
<evidence type="ECO:0000313" key="2">
    <source>
        <dbReference type="Proteomes" id="UP000252519"/>
    </source>
</evidence>
<dbReference type="Gene3D" id="2.60.120.10">
    <property type="entry name" value="Jelly Rolls"/>
    <property type="match status" value="1"/>
</dbReference>
<organism evidence="1 2">
    <name type="scientific">Ancylostoma caninum</name>
    <name type="common">Dog hookworm</name>
    <dbReference type="NCBI Taxonomy" id="29170"/>
    <lineage>
        <taxon>Eukaryota</taxon>
        <taxon>Metazoa</taxon>
        <taxon>Ecdysozoa</taxon>
        <taxon>Nematoda</taxon>
        <taxon>Chromadorea</taxon>
        <taxon>Rhabditida</taxon>
        <taxon>Rhabditina</taxon>
        <taxon>Rhabditomorpha</taxon>
        <taxon>Strongyloidea</taxon>
        <taxon>Ancylostomatidae</taxon>
        <taxon>Ancylostomatinae</taxon>
        <taxon>Ancylostoma</taxon>
    </lineage>
</organism>
<dbReference type="InterPro" id="IPR014710">
    <property type="entry name" value="RmlC-like_jellyroll"/>
</dbReference>
<comment type="caution">
    <text evidence="1">The sequence shown here is derived from an EMBL/GenBank/DDBJ whole genome shotgun (WGS) entry which is preliminary data.</text>
</comment>
<dbReference type="GO" id="GO:0010309">
    <property type="term" value="F:acireductone dioxygenase [iron(II)-requiring] activity"/>
    <property type="evidence" value="ECO:0007669"/>
    <property type="project" value="InterPro"/>
</dbReference>
<sequence length="124" mass="14697">MVQIWQMEPYPCGDPRLPHHVFPPKIITPDELSRRTGTLYWKLDTLDPVALSKRLKVMKMERHFNKEDIFTLDAETTANFRDKIDELFEESNHPEDQARMIIEGSAYYDVEDKARHRQTHPLFA</sequence>
<dbReference type="EMBL" id="JOJR01000688">
    <property type="protein sequence ID" value="RCN35212.1"/>
    <property type="molecule type" value="Genomic_DNA"/>
</dbReference>
<proteinExistence type="predicted"/>
<evidence type="ECO:0000313" key="1">
    <source>
        <dbReference type="EMBL" id="RCN35212.1"/>
    </source>
</evidence>
<dbReference type="PANTHER" id="PTHR23418:SF1">
    <property type="entry name" value="INACTIVE ACIREDUCTONE DIOXYGENASE 2-RELATED"/>
    <property type="match status" value="1"/>
</dbReference>
<protein>
    <submittedName>
        <fullName evidence="1">ARD/ARD' family protein</fullName>
    </submittedName>
</protein>
<dbReference type="Pfam" id="PF03079">
    <property type="entry name" value="ARD"/>
    <property type="match status" value="1"/>
</dbReference>
<dbReference type="InterPro" id="IPR011051">
    <property type="entry name" value="RmlC_Cupin_sf"/>
</dbReference>
<dbReference type="SUPFAM" id="SSF51182">
    <property type="entry name" value="RmlC-like cupins"/>
    <property type="match status" value="1"/>
</dbReference>
<dbReference type="Proteomes" id="UP000252519">
    <property type="component" value="Unassembled WGS sequence"/>
</dbReference>
<keyword evidence="2" id="KW-1185">Reference proteome</keyword>
<dbReference type="GO" id="GO:0006555">
    <property type="term" value="P:methionine metabolic process"/>
    <property type="evidence" value="ECO:0007669"/>
    <property type="project" value="TreeGrafter"/>
</dbReference>
<name>A0A368FT01_ANCCA</name>
<dbReference type="PANTHER" id="PTHR23418">
    <property type="entry name" value="ACIREDUCTONE DIOXYGENASE"/>
    <property type="match status" value="1"/>
</dbReference>
<gene>
    <name evidence="1" type="ORF">ANCCAN_18927</name>
</gene>